<dbReference type="EMBL" id="ML977027">
    <property type="protein sequence ID" value="KAF1950219.1"/>
    <property type="molecule type" value="Genomic_DNA"/>
</dbReference>
<feature type="non-terminal residue" evidence="1">
    <location>
        <position position="1"/>
    </location>
</feature>
<protein>
    <submittedName>
        <fullName evidence="1">Uncharacterized protein</fullName>
    </submittedName>
</protein>
<dbReference type="Proteomes" id="UP000800035">
    <property type="component" value="Unassembled WGS sequence"/>
</dbReference>
<dbReference type="AlphaFoldDB" id="A0A6A5TEN1"/>
<gene>
    <name evidence="1" type="ORF">CC80DRAFT_391965</name>
</gene>
<evidence type="ECO:0000313" key="1">
    <source>
        <dbReference type="EMBL" id="KAF1950219.1"/>
    </source>
</evidence>
<name>A0A6A5TEN1_9PLEO</name>
<proteinExistence type="predicted"/>
<accession>A0A6A5TEN1</accession>
<keyword evidence="2" id="KW-1185">Reference proteome</keyword>
<evidence type="ECO:0000313" key="2">
    <source>
        <dbReference type="Proteomes" id="UP000800035"/>
    </source>
</evidence>
<reference evidence="1" key="1">
    <citation type="journal article" date="2020" name="Stud. Mycol.">
        <title>101 Dothideomycetes genomes: a test case for predicting lifestyles and emergence of pathogens.</title>
        <authorList>
            <person name="Haridas S."/>
            <person name="Albert R."/>
            <person name="Binder M."/>
            <person name="Bloem J."/>
            <person name="Labutti K."/>
            <person name="Salamov A."/>
            <person name="Andreopoulos B."/>
            <person name="Baker S."/>
            <person name="Barry K."/>
            <person name="Bills G."/>
            <person name="Bluhm B."/>
            <person name="Cannon C."/>
            <person name="Castanera R."/>
            <person name="Culley D."/>
            <person name="Daum C."/>
            <person name="Ezra D."/>
            <person name="Gonzalez J."/>
            <person name="Henrissat B."/>
            <person name="Kuo A."/>
            <person name="Liang C."/>
            <person name="Lipzen A."/>
            <person name="Lutzoni F."/>
            <person name="Magnuson J."/>
            <person name="Mondo S."/>
            <person name="Nolan M."/>
            <person name="Ohm R."/>
            <person name="Pangilinan J."/>
            <person name="Park H.-J."/>
            <person name="Ramirez L."/>
            <person name="Alfaro M."/>
            <person name="Sun H."/>
            <person name="Tritt A."/>
            <person name="Yoshinaga Y."/>
            <person name="Zwiers L.-H."/>
            <person name="Turgeon B."/>
            <person name="Goodwin S."/>
            <person name="Spatafora J."/>
            <person name="Crous P."/>
            <person name="Grigoriev I."/>
        </authorList>
    </citation>
    <scope>NUCLEOTIDE SEQUENCE</scope>
    <source>
        <strain evidence="1">CBS 675.92</strain>
    </source>
</reference>
<organism evidence="1 2">
    <name type="scientific">Byssothecium circinans</name>
    <dbReference type="NCBI Taxonomy" id="147558"/>
    <lineage>
        <taxon>Eukaryota</taxon>
        <taxon>Fungi</taxon>
        <taxon>Dikarya</taxon>
        <taxon>Ascomycota</taxon>
        <taxon>Pezizomycotina</taxon>
        <taxon>Dothideomycetes</taxon>
        <taxon>Pleosporomycetidae</taxon>
        <taxon>Pleosporales</taxon>
        <taxon>Massarineae</taxon>
        <taxon>Massarinaceae</taxon>
        <taxon>Byssothecium</taxon>
    </lineage>
</organism>
<dbReference type="OrthoDB" id="630895at2759"/>
<sequence length="67" mass="7574">PSIFLTPRLILVPTPLAIDSRAYISLYQGLHANEFCEMGFGDGFPAVQWTEKQTREKIQGFDVGESW</sequence>
<feature type="non-terminal residue" evidence="1">
    <location>
        <position position="67"/>
    </location>
</feature>